<keyword evidence="2" id="KW-1133">Transmembrane helix</keyword>
<evidence type="ECO:0000313" key="5">
    <source>
        <dbReference type="Proteomes" id="UP000638263"/>
    </source>
</evidence>
<feature type="region of interest" description="Disordered" evidence="1">
    <location>
        <begin position="383"/>
        <end position="418"/>
    </location>
</feature>
<protein>
    <recommendedName>
        <fullName evidence="3">AB hydrolase-1 domain-containing protein</fullName>
    </recommendedName>
</protein>
<dbReference type="Proteomes" id="UP000638263">
    <property type="component" value="Unassembled WGS sequence"/>
</dbReference>
<dbReference type="GO" id="GO:0003824">
    <property type="term" value="F:catalytic activity"/>
    <property type="evidence" value="ECO:0007669"/>
    <property type="project" value="UniProtKB-ARBA"/>
</dbReference>
<feature type="transmembrane region" description="Helical" evidence="2">
    <location>
        <begin position="42"/>
        <end position="61"/>
    </location>
</feature>
<dbReference type="EMBL" id="BMMH01000002">
    <property type="protein sequence ID" value="GGK99118.1"/>
    <property type="molecule type" value="Genomic_DNA"/>
</dbReference>
<keyword evidence="2" id="KW-0472">Membrane</keyword>
<keyword evidence="2" id="KW-0812">Transmembrane</keyword>
<evidence type="ECO:0000256" key="2">
    <source>
        <dbReference type="SAM" id="Phobius"/>
    </source>
</evidence>
<dbReference type="Pfam" id="PF12697">
    <property type="entry name" value="Abhydrolase_6"/>
    <property type="match status" value="1"/>
</dbReference>
<comment type="caution">
    <text evidence="4">The sequence shown here is derived from an EMBL/GenBank/DDBJ whole genome shotgun (WGS) entry which is preliminary data.</text>
</comment>
<reference evidence="4" key="2">
    <citation type="submission" date="2020-09" db="EMBL/GenBank/DDBJ databases">
        <authorList>
            <person name="Sun Q."/>
            <person name="Zhou Y."/>
        </authorList>
    </citation>
    <scope>NUCLEOTIDE SEQUENCE</scope>
    <source>
        <strain evidence="4">CGMCC 4.3508</strain>
    </source>
</reference>
<accession>A0A917RBQ0</accession>
<dbReference type="InterPro" id="IPR029058">
    <property type="entry name" value="AB_hydrolase_fold"/>
</dbReference>
<reference evidence="4" key="1">
    <citation type="journal article" date="2014" name="Int. J. Syst. Evol. Microbiol.">
        <title>Complete genome sequence of Corynebacterium casei LMG S-19264T (=DSM 44701T), isolated from a smear-ripened cheese.</title>
        <authorList>
            <consortium name="US DOE Joint Genome Institute (JGI-PGF)"/>
            <person name="Walter F."/>
            <person name="Albersmeier A."/>
            <person name="Kalinowski J."/>
            <person name="Ruckert C."/>
        </authorList>
    </citation>
    <scope>NUCLEOTIDE SEQUENCE</scope>
    <source>
        <strain evidence="4">CGMCC 4.3508</strain>
    </source>
</reference>
<dbReference type="SUPFAM" id="SSF53474">
    <property type="entry name" value="alpha/beta-Hydrolases"/>
    <property type="match status" value="1"/>
</dbReference>
<feature type="domain" description="AB hydrolase-1" evidence="3">
    <location>
        <begin position="125"/>
        <end position="358"/>
    </location>
</feature>
<dbReference type="Gene3D" id="3.40.50.1820">
    <property type="entry name" value="alpha/beta hydrolase"/>
    <property type="match status" value="1"/>
</dbReference>
<name>A0A917RBQ0_9NOCA</name>
<sequence length="418" mass="45810">MPPVDEWHPSTVADWSDERRRARLRETRPGHGWKTLRHTRLALIRVAALLMIILVAFAQYWDRDVEPERDRLALTEPALLPIAEPAHPEKRDSAVVDLVGLGNLNASDTAASLPALREMGAVWAIRYDNRGIDTEVIADLIIRAAVMSGVRNIVLTGHSMGGVIALEVAQHIHIGSDRRLVGVLLDCTPLDLDSVRPESRGLGEDMVRWMGWLPGARESRGLRTAVETYARRDSFLDHSGVPGIRFGDFRSAVGQVLRDKIFNADAASNGLIESQFLAIVAGGATDNLRAVSRPAHGKPRPAIVFIRPHTASRDRVVDVAHTQQVLIDNVGGVDGNLLVVKPRGTGHANPRQRPSEYNKAIAQQVLPFVERYQARISRIAAAVPARYRHRDGGSAPQSPYSDRGSEVTAPPRPPAPGR</sequence>
<dbReference type="RefSeq" id="WP_189094077.1">
    <property type="nucleotide sequence ID" value="NZ_BMMH01000002.1"/>
</dbReference>
<evidence type="ECO:0000256" key="1">
    <source>
        <dbReference type="SAM" id="MobiDB-lite"/>
    </source>
</evidence>
<keyword evidence="5" id="KW-1185">Reference proteome</keyword>
<evidence type="ECO:0000259" key="3">
    <source>
        <dbReference type="Pfam" id="PF12697"/>
    </source>
</evidence>
<proteinExistence type="predicted"/>
<evidence type="ECO:0000313" key="4">
    <source>
        <dbReference type="EMBL" id="GGK99118.1"/>
    </source>
</evidence>
<dbReference type="InterPro" id="IPR000073">
    <property type="entry name" value="AB_hydrolase_1"/>
</dbReference>
<organism evidence="4 5">
    <name type="scientific">Nocardia jinanensis</name>
    <dbReference type="NCBI Taxonomy" id="382504"/>
    <lineage>
        <taxon>Bacteria</taxon>
        <taxon>Bacillati</taxon>
        <taxon>Actinomycetota</taxon>
        <taxon>Actinomycetes</taxon>
        <taxon>Mycobacteriales</taxon>
        <taxon>Nocardiaceae</taxon>
        <taxon>Nocardia</taxon>
    </lineage>
</organism>
<dbReference type="AlphaFoldDB" id="A0A917RBQ0"/>
<gene>
    <name evidence="4" type="ORF">GCM10011588_12180</name>
</gene>